<name>I4EDF2_9BACT</name>
<gene>
    <name evidence="1" type="ORF">NITHO_1480006</name>
</gene>
<proteinExistence type="predicted"/>
<evidence type="ECO:0000313" key="1">
    <source>
        <dbReference type="EMBL" id="CCF82714.1"/>
    </source>
</evidence>
<dbReference type="InterPro" id="IPR011051">
    <property type="entry name" value="RmlC_Cupin_sf"/>
</dbReference>
<dbReference type="Proteomes" id="UP000004221">
    <property type="component" value="Unassembled WGS sequence"/>
</dbReference>
<dbReference type="AlphaFoldDB" id="I4EDF2"/>
<organism evidence="1 2">
    <name type="scientific">Nitrolancea hollandica Lb</name>
    <dbReference type="NCBI Taxonomy" id="1129897"/>
    <lineage>
        <taxon>Bacteria</taxon>
        <taxon>Pseudomonadati</taxon>
        <taxon>Thermomicrobiota</taxon>
        <taxon>Thermomicrobia</taxon>
        <taxon>Sphaerobacterales</taxon>
        <taxon>Sphaerobacterineae</taxon>
        <taxon>Sphaerobacteraceae</taxon>
        <taxon>Nitrolancea</taxon>
    </lineage>
</organism>
<comment type="caution">
    <text evidence="1">The sequence shown here is derived from an EMBL/GenBank/DDBJ whole genome shotgun (WGS) entry which is preliminary data.</text>
</comment>
<dbReference type="Gene3D" id="2.60.120.10">
    <property type="entry name" value="Jelly Rolls"/>
    <property type="match status" value="1"/>
</dbReference>
<dbReference type="SUPFAM" id="SSF51182">
    <property type="entry name" value="RmlC-like cupins"/>
    <property type="match status" value="1"/>
</dbReference>
<evidence type="ECO:0000313" key="2">
    <source>
        <dbReference type="Proteomes" id="UP000004221"/>
    </source>
</evidence>
<dbReference type="CDD" id="cd06990">
    <property type="entry name" value="cupin_DUF861"/>
    <property type="match status" value="1"/>
</dbReference>
<dbReference type="InterPro" id="IPR014710">
    <property type="entry name" value="RmlC-like_jellyroll"/>
</dbReference>
<dbReference type="EMBL" id="CAGS01000055">
    <property type="protein sequence ID" value="CCF82714.1"/>
    <property type="molecule type" value="Genomic_DNA"/>
</dbReference>
<reference evidence="1 2" key="1">
    <citation type="journal article" date="2012" name="ISME J.">
        <title>Nitrification expanded: discovery, physiology and genomics of a nitrite-oxidizing bacterium from the phylum Chloroflexi.</title>
        <authorList>
            <person name="Sorokin D.Y."/>
            <person name="Lucker S."/>
            <person name="Vejmelkova D."/>
            <person name="Kostrikina N.A."/>
            <person name="Kleerebezem R."/>
            <person name="Rijpstra W.I."/>
            <person name="Damste J.S."/>
            <person name="Le Paslier D."/>
            <person name="Muyzer G."/>
            <person name="Wagner M."/>
            <person name="van Loosdrecht M.C."/>
            <person name="Daims H."/>
        </authorList>
    </citation>
    <scope>NUCLEOTIDE SEQUENCE [LARGE SCALE GENOMIC DNA]</scope>
    <source>
        <strain evidence="2">none</strain>
    </source>
</reference>
<sequence length="123" mass="13471">MATSMQRLEKKCLDTPDETRTFPNGKLEVVRIDNVTVGRATFEPGWQWSKDVKPIAGTASCQAAHTGYQISGRMMIKMDDGTELEIGPGDAFVIPPGHDGWVIGNEPVVSVDFTGMSEYAKPR</sequence>
<protein>
    <recommendedName>
        <fullName evidence="3">Cupin 2 conserved barrel domain-containing protein</fullName>
    </recommendedName>
</protein>
<keyword evidence="2" id="KW-1185">Reference proteome</keyword>
<accession>I4EDF2</accession>
<evidence type="ECO:0008006" key="3">
    <source>
        <dbReference type="Google" id="ProtNLM"/>
    </source>
</evidence>